<name>A0A840UZR8_9BACT</name>
<dbReference type="Gene3D" id="3.30.70.1070">
    <property type="entry name" value="Sporulation related repeat"/>
    <property type="match status" value="1"/>
</dbReference>
<feature type="compositionally biased region" description="Basic and acidic residues" evidence="1">
    <location>
        <begin position="415"/>
        <end position="424"/>
    </location>
</feature>
<accession>A0A840UZR8</accession>
<feature type="compositionally biased region" description="Polar residues" evidence="1">
    <location>
        <begin position="463"/>
        <end position="477"/>
    </location>
</feature>
<feature type="domain" description="ORC1/DEAH AAA+ ATPase" evidence="2">
    <location>
        <begin position="51"/>
        <end position="173"/>
    </location>
</feature>
<feature type="compositionally biased region" description="Basic and acidic residues" evidence="1">
    <location>
        <begin position="433"/>
        <end position="443"/>
    </location>
</feature>
<feature type="region of interest" description="Disordered" evidence="1">
    <location>
        <begin position="368"/>
        <end position="482"/>
    </location>
</feature>
<organism evidence="3 4">
    <name type="scientific">Desulfoprunum benzoelyticum</name>
    <dbReference type="NCBI Taxonomy" id="1506996"/>
    <lineage>
        <taxon>Bacteria</taxon>
        <taxon>Pseudomonadati</taxon>
        <taxon>Thermodesulfobacteriota</taxon>
        <taxon>Desulfobulbia</taxon>
        <taxon>Desulfobulbales</taxon>
        <taxon>Desulfobulbaceae</taxon>
        <taxon>Desulfoprunum</taxon>
    </lineage>
</organism>
<sequence>MDTQELRESEQVSIKHSPFGESAGTEKFFSGGMRQKVLDEMESALTGGIPIVTLTGEEGSGKTVLCRMLEDRMNSAFTTVYFPRMVDSFEDVLKAIVRKLGLITDPAPRNRAELLQSTVSHLHDHNLRVVLIFDEAERIFLATLERVRKMLDLANESGIFVQMVMAGRSGLHDNFRNLALCNFQPAEERHFSLEPLTEDETYEYLTSVMHGEAPEKRSLFSRKAAAAIFASSQGSFGEINRLADELLVKTEGGDKLDSVEDIGLEKKVGQDKPRRRLQRSAVAESKFTLNWRYLVWGGGAICIALAFFLFRPEGKTVGPQVEVAQDPEISNVLSKPGATERVEPDARVIEQQGPEKQENKEAPVAHIAEKKQRDQESISTPAPETVESAPAAFSTSAEPAVVSKPQSPETPATESRTEAEEKKLLAASTAGPPEREAEKEEKLPAAPVETNRRLEPVVETAAEESTTVDSVSQSQPARQEVTAVVDEADQPAAAIDETPIVRQTIKAQEVIKHKEELESAVRETIASQPVKILKQEEPDVFDMPAAPTTIRAIEQKKELELEPGPAVSAEQSPQAAEPEKVAVLASEKPRKTESVDTIYTSRVAAGASWLSGLKDDRYTVRLMVITSGDAEKKLKAMLGEKQYREQADKFYILRRESNPGVQYVYYGEYPTMTAARNARNTIPEFLRGYKPYAMSVKGAVQRAQQEE</sequence>
<gene>
    <name evidence="3" type="ORF">HNQ81_002685</name>
</gene>
<dbReference type="PANTHER" id="PTHR35894:SF1">
    <property type="entry name" value="PHOSPHORIBULOKINASE _ URIDINE KINASE FAMILY"/>
    <property type="match status" value="1"/>
</dbReference>
<dbReference type="InterPro" id="IPR052026">
    <property type="entry name" value="ExeA_AAA_ATPase_DNA-bind"/>
</dbReference>
<evidence type="ECO:0000313" key="4">
    <source>
        <dbReference type="Proteomes" id="UP000539642"/>
    </source>
</evidence>
<reference evidence="3 4" key="1">
    <citation type="submission" date="2020-08" db="EMBL/GenBank/DDBJ databases">
        <title>Genomic Encyclopedia of Type Strains, Phase IV (KMG-IV): sequencing the most valuable type-strain genomes for metagenomic binning, comparative biology and taxonomic classification.</title>
        <authorList>
            <person name="Goeker M."/>
        </authorList>
    </citation>
    <scope>NUCLEOTIDE SEQUENCE [LARGE SCALE GENOMIC DNA]</scope>
    <source>
        <strain evidence="3 4">DSM 28570</strain>
    </source>
</reference>
<comment type="caution">
    <text evidence="3">The sequence shown here is derived from an EMBL/GenBank/DDBJ whole genome shotgun (WGS) entry which is preliminary data.</text>
</comment>
<dbReference type="RefSeq" id="WP_183351761.1">
    <property type="nucleotide sequence ID" value="NZ_JACHEO010000017.1"/>
</dbReference>
<dbReference type="InterPro" id="IPR036680">
    <property type="entry name" value="SPOR-like_sf"/>
</dbReference>
<dbReference type="InterPro" id="IPR027417">
    <property type="entry name" value="P-loop_NTPase"/>
</dbReference>
<dbReference type="GO" id="GO:0042834">
    <property type="term" value="F:peptidoglycan binding"/>
    <property type="evidence" value="ECO:0007669"/>
    <property type="project" value="InterPro"/>
</dbReference>
<dbReference type="SUPFAM" id="SSF52540">
    <property type="entry name" value="P-loop containing nucleoside triphosphate hydrolases"/>
    <property type="match status" value="1"/>
</dbReference>
<dbReference type="AlphaFoldDB" id="A0A840UZR8"/>
<evidence type="ECO:0000256" key="1">
    <source>
        <dbReference type="SAM" id="MobiDB-lite"/>
    </source>
</evidence>
<keyword evidence="4" id="KW-1185">Reference proteome</keyword>
<evidence type="ECO:0000313" key="3">
    <source>
        <dbReference type="EMBL" id="MBB5348944.1"/>
    </source>
</evidence>
<dbReference type="EMBL" id="JACHEO010000017">
    <property type="protein sequence ID" value="MBB5348944.1"/>
    <property type="molecule type" value="Genomic_DNA"/>
</dbReference>
<proteinExistence type="predicted"/>
<dbReference type="GO" id="GO:0016887">
    <property type="term" value="F:ATP hydrolysis activity"/>
    <property type="evidence" value="ECO:0007669"/>
    <property type="project" value="InterPro"/>
</dbReference>
<dbReference type="InterPro" id="IPR049945">
    <property type="entry name" value="AAA_22"/>
</dbReference>
<feature type="compositionally biased region" description="Polar residues" evidence="1">
    <location>
        <begin position="404"/>
        <end position="414"/>
    </location>
</feature>
<protein>
    <submittedName>
        <fullName evidence="3">Type II secretory pathway predicted ATPase ExeA</fullName>
    </submittedName>
</protein>
<dbReference type="Proteomes" id="UP000539642">
    <property type="component" value="Unassembled WGS sequence"/>
</dbReference>
<dbReference type="Gene3D" id="3.40.50.300">
    <property type="entry name" value="P-loop containing nucleotide triphosphate hydrolases"/>
    <property type="match status" value="1"/>
</dbReference>
<dbReference type="Pfam" id="PF13401">
    <property type="entry name" value="AAA_22"/>
    <property type="match status" value="1"/>
</dbReference>
<dbReference type="PANTHER" id="PTHR35894">
    <property type="entry name" value="GENERAL SECRETION PATHWAY PROTEIN A-RELATED"/>
    <property type="match status" value="1"/>
</dbReference>
<evidence type="ECO:0000259" key="2">
    <source>
        <dbReference type="Pfam" id="PF13401"/>
    </source>
</evidence>